<proteinExistence type="predicted"/>
<gene>
    <name evidence="2" type="ORF">IW261DRAFT_1666414</name>
</gene>
<evidence type="ECO:0000256" key="1">
    <source>
        <dbReference type="SAM" id="MobiDB-lite"/>
    </source>
</evidence>
<dbReference type="Proteomes" id="UP001175227">
    <property type="component" value="Unassembled WGS sequence"/>
</dbReference>
<feature type="compositionally biased region" description="Polar residues" evidence="1">
    <location>
        <begin position="181"/>
        <end position="197"/>
    </location>
</feature>
<keyword evidence="3" id="KW-1185">Reference proteome</keyword>
<dbReference type="EMBL" id="JAUEPR010000044">
    <property type="protein sequence ID" value="KAK0472097.1"/>
    <property type="molecule type" value="Genomic_DNA"/>
</dbReference>
<evidence type="ECO:0000313" key="3">
    <source>
        <dbReference type="Proteomes" id="UP001175227"/>
    </source>
</evidence>
<reference evidence="2" key="1">
    <citation type="submission" date="2023-06" db="EMBL/GenBank/DDBJ databases">
        <authorList>
            <consortium name="Lawrence Berkeley National Laboratory"/>
            <person name="Ahrendt S."/>
            <person name="Sahu N."/>
            <person name="Indic B."/>
            <person name="Wong-Bajracharya J."/>
            <person name="Merenyi Z."/>
            <person name="Ke H.-M."/>
            <person name="Monk M."/>
            <person name="Kocsube S."/>
            <person name="Drula E."/>
            <person name="Lipzen A."/>
            <person name="Balint B."/>
            <person name="Henrissat B."/>
            <person name="Andreopoulos B."/>
            <person name="Martin F.M."/>
            <person name="Harder C.B."/>
            <person name="Rigling D."/>
            <person name="Ford K.L."/>
            <person name="Foster G.D."/>
            <person name="Pangilinan J."/>
            <person name="Papanicolaou A."/>
            <person name="Barry K."/>
            <person name="LaButti K."/>
            <person name="Viragh M."/>
            <person name="Koriabine M."/>
            <person name="Yan M."/>
            <person name="Riley R."/>
            <person name="Champramary S."/>
            <person name="Plett K.L."/>
            <person name="Tsai I.J."/>
            <person name="Slot J."/>
            <person name="Sipos G."/>
            <person name="Plett J."/>
            <person name="Nagy L.G."/>
            <person name="Grigoriev I.V."/>
        </authorList>
    </citation>
    <scope>NUCLEOTIDE SEQUENCE</scope>
    <source>
        <strain evidence="2">ICMP 16352</strain>
    </source>
</reference>
<name>A0AA39NUG5_9AGAR</name>
<organism evidence="2 3">
    <name type="scientific">Armillaria novae-zelandiae</name>
    <dbReference type="NCBI Taxonomy" id="153914"/>
    <lineage>
        <taxon>Eukaryota</taxon>
        <taxon>Fungi</taxon>
        <taxon>Dikarya</taxon>
        <taxon>Basidiomycota</taxon>
        <taxon>Agaricomycotina</taxon>
        <taxon>Agaricomycetes</taxon>
        <taxon>Agaricomycetidae</taxon>
        <taxon>Agaricales</taxon>
        <taxon>Marasmiineae</taxon>
        <taxon>Physalacriaceae</taxon>
        <taxon>Armillaria</taxon>
    </lineage>
</organism>
<protein>
    <submittedName>
        <fullName evidence="2">Uncharacterized protein</fullName>
    </submittedName>
</protein>
<comment type="caution">
    <text evidence="2">The sequence shown here is derived from an EMBL/GenBank/DDBJ whole genome shotgun (WGS) entry which is preliminary data.</text>
</comment>
<dbReference type="AlphaFoldDB" id="A0AA39NUG5"/>
<evidence type="ECO:0000313" key="2">
    <source>
        <dbReference type="EMBL" id="KAK0472097.1"/>
    </source>
</evidence>
<accession>A0AA39NUG5</accession>
<feature type="region of interest" description="Disordered" evidence="1">
    <location>
        <begin position="128"/>
        <end position="200"/>
    </location>
</feature>
<sequence length="303" mass="34744">MENNQSFFVGRQPFLFKIKGGPEPPDLAFINRGLNRLAEVYTRGPDNTQEATWRKYRHYKELSDLMDILMPKIKLFYHPPYGMYNVDGSLKIWKSLRNNAKKWKKAEGPGSLTQLHDATLAEEEIDGQPYASDGSQDNAPEEGGSAEHPIVISDNSDFESEGRPPLAPRGPPQERRPFGNNGPSTRRPSTLNGNNPRTLLPRGQFIKEQEQKLMNKPKQLMNPSCELCAKKQRECYVEDERILRDYTRGRRKKMRCILCIVRNRVCVNLEGIFDMRDKDSLDSFFLCLLRIKLAEPTKTLGSL</sequence>